<keyword evidence="1" id="KW-0812">Transmembrane</keyword>
<protein>
    <submittedName>
        <fullName evidence="2">Uncharacterized protein</fullName>
    </submittedName>
</protein>
<dbReference type="EMBL" id="SJPW01000002">
    <property type="protein sequence ID" value="TWU58547.1"/>
    <property type="molecule type" value="Genomic_DNA"/>
</dbReference>
<dbReference type="Proteomes" id="UP000318288">
    <property type="component" value="Unassembled WGS sequence"/>
</dbReference>
<name>A0A5C6FD11_9BACT</name>
<dbReference type="AlphaFoldDB" id="A0A5C6FD11"/>
<sequence length="158" mass="18108">MGMSDAVWQRHANPISGWTRVPVLPMLAMGIWSRIWLGWWALLPIAAILIWTWFNPRVFPIPASTDNWMSKGVLGERVWLNRNNISIPAHHARIAQILNALAGLGLIPFVVGLVQLDAWAVVGGTAIMMIAKLWFLDRMVWLFDDMKDKHVEYGRWLR</sequence>
<dbReference type="InterPro" id="IPR046595">
    <property type="entry name" value="DUF6653"/>
</dbReference>
<evidence type="ECO:0000313" key="2">
    <source>
        <dbReference type="EMBL" id="TWU58547.1"/>
    </source>
</evidence>
<keyword evidence="3" id="KW-1185">Reference proteome</keyword>
<evidence type="ECO:0000256" key="1">
    <source>
        <dbReference type="SAM" id="Phobius"/>
    </source>
</evidence>
<dbReference type="Pfam" id="PF20358">
    <property type="entry name" value="DUF6653"/>
    <property type="match status" value="1"/>
</dbReference>
<keyword evidence="1" id="KW-0472">Membrane</keyword>
<feature type="transmembrane region" description="Helical" evidence="1">
    <location>
        <begin position="35"/>
        <end position="54"/>
    </location>
</feature>
<feature type="transmembrane region" description="Helical" evidence="1">
    <location>
        <begin position="94"/>
        <end position="112"/>
    </location>
</feature>
<organism evidence="2 3">
    <name type="scientific">Rubripirellula tenax</name>
    <dbReference type="NCBI Taxonomy" id="2528015"/>
    <lineage>
        <taxon>Bacteria</taxon>
        <taxon>Pseudomonadati</taxon>
        <taxon>Planctomycetota</taxon>
        <taxon>Planctomycetia</taxon>
        <taxon>Pirellulales</taxon>
        <taxon>Pirellulaceae</taxon>
        <taxon>Rubripirellula</taxon>
    </lineage>
</organism>
<proteinExistence type="predicted"/>
<feature type="transmembrane region" description="Helical" evidence="1">
    <location>
        <begin position="118"/>
        <end position="136"/>
    </location>
</feature>
<reference evidence="2 3" key="1">
    <citation type="submission" date="2019-02" db="EMBL/GenBank/DDBJ databases">
        <title>Deep-cultivation of Planctomycetes and their phenomic and genomic characterization uncovers novel biology.</title>
        <authorList>
            <person name="Wiegand S."/>
            <person name="Jogler M."/>
            <person name="Boedeker C."/>
            <person name="Pinto D."/>
            <person name="Vollmers J."/>
            <person name="Rivas-Marin E."/>
            <person name="Kohn T."/>
            <person name="Peeters S.H."/>
            <person name="Heuer A."/>
            <person name="Rast P."/>
            <person name="Oberbeckmann S."/>
            <person name="Bunk B."/>
            <person name="Jeske O."/>
            <person name="Meyerdierks A."/>
            <person name="Storesund J.E."/>
            <person name="Kallscheuer N."/>
            <person name="Luecker S."/>
            <person name="Lage O.M."/>
            <person name="Pohl T."/>
            <person name="Merkel B.J."/>
            <person name="Hornburger P."/>
            <person name="Mueller R.-W."/>
            <person name="Bruemmer F."/>
            <person name="Labrenz M."/>
            <person name="Spormann A.M."/>
            <person name="Op Den Camp H."/>
            <person name="Overmann J."/>
            <person name="Amann R."/>
            <person name="Jetten M.S.M."/>
            <person name="Mascher T."/>
            <person name="Medema M.H."/>
            <person name="Devos D.P."/>
            <person name="Kaster A.-K."/>
            <person name="Ovreas L."/>
            <person name="Rohde M."/>
            <person name="Galperin M.Y."/>
            <person name="Jogler C."/>
        </authorList>
    </citation>
    <scope>NUCLEOTIDE SEQUENCE [LARGE SCALE GENOMIC DNA]</scope>
    <source>
        <strain evidence="2 3">Poly51</strain>
    </source>
</reference>
<gene>
    <name evidence="2" type="ORF">Poly51_13260</name>
</gene>
<evidence type="ECO:0000313" key="3">
    <source>
        <dbReference type="Proteomes" id="UP000318288"/>
    </source>
</evidence>
<accession>A0A5C6FD11</accession>
<keyword evidence="1" id="KW-1133">Transmembrane helix</keyword>
<comment type="caution">
    <text evidence="2">The sequence shown here is derived from an EMBL/GenBank/DDBJ whole genome shotgun (WGS) entry which is preliminary data.</text>
</comment>